<evidence type="ECO:0000256" key="3">
    <source>
        <dbReference type="ARBA" id="ARBA00022475"/>
    </source>
</evidence>
<feature type="domain" description="Major facilitator superfamily (MFS) profile" evidence="8">
    <location>
        <begin position="1"/>
        <end position="396"/>
    </location>
</feature>
<name>A0A2K3UW84_9DEIO</name>
<keyword evidence="2" id="KW-0813">Transport</keyword>
<evidence type="ECO:0000313" key="9">
    <source>
        <dbReference type="EMBL" id="PNY80781.1"/>
    </source>
</evidence>
<dbReference type="InterPro" id="IPR020846">
    <property type="entry name" value="MFS_dom"/>
</dbReference>
<sequence length="417" mass="42581">MTPPERLWNRSFLIWWLGSAQSALGTALSGIAMSFLVLHQTGSAGAMGVNLALALLPGLLSPLFGTLVDRLPLKPPLILGNLLRGALQLGIGLAALRGEVPLEAIYAASLLTGLIGAFYSPAAMGVTPRLVPATQLQRAAGLMQGSAQTMQLAGLVGGGMLVGTLGSAPALILDGLSFLLFAALLPLVRLPARPAAAAQQGFWTAFRAGLVYVRRSPLTLGLPALAFLINASFAPLEMLLPGRMGQLGVGAAGFGLFLGLVLGGLAAGSFALAGLGERVDVRRLSVWGLVGMALSVLALALSQTAAQMYVLAALLGLFNAATNVSIGVIFQRRIRPEFYGRVGSLLNMVGTAGQPLALLALSPLADRVPIGVIFGVAGVTTLLAAGVWAGLLRRESADLTGTTDAASPVSAPAGFQG</sequence>
<evidence type="ECO:0000313" key="10">
    <source>
        <dbReference type="Proteomes" id="UP000236379"/>
    </source>
</evidence>
<comment type="subcellular location">
    <subcellularLocation>
        <location evidence="1">Cell membrane</location>
        <topology evidence="1">Multi-pass membrane protein</topology>
    </subcellularLocation>
</comment>
<evidence type="ECO:0000256" key="1">
    <source>
        <dbReference type="ARBA" id="ARBA00004651"/>
    </source>
</evidence>
<dbReference type="CDD" id="cd06173">
    <property type="entry name" value="MFS_MefA_like"/>
    <property type="match status" value="1"/>
</dbReference>
<feature type="transmembrane region" description="Helical" evidence="7">
    <location>
        <begin position="178"/>
        <end position="196"/>
    </location>
</feature>
<keyword evidence="10" id="KW-1185">Reference proteome</keyword>
<feature type="transmembrane region" description="Helical" evidence="7">
    <location>
        <begin position="308"/>
        <end position="330"/>
    </location>
</feature>
<dbReference type="InterPro" id="IPR036259">
    <property type="entry name" value="MFS_trans_sf"/>
</dbReference>
<evidence type="ECO:0000256" key="7">
    <source>
        <dbReference type="SAM" id="Phobius"/>
    </source>
</evidence>
<organism evidence="9 10">
    <name type="scientific">Deinococcus koreensis</name>
    <dbReference type="NCBI Taxonomy" id="2054903"/>
    <lineage>
        <taxon>Bacteria</taxon>
        <taxon>Thermotogati</taxon>
        <taxon>Deinococcota</taxon>
        <taxon>Deinococci</taxon>
        <taxon>Deinococcales</taxon>
        <taxon>Deinococcaceae</taxon>
        <taxon>Deinococcus</taxon>
    </lineage>
</organism>
<gene>
    <name evidence="9" type="ORF">CVO96_04815</name>
</gene>
<feature type="transmembrane region" description="Helical" evidence="7">
    <location>
        <begin position="12"/>
        <end position="38"/>
    </location>
</feature>
<feature type="transmembrane region" description="Helical" evidence="7">
    <location>
        <begin position="368"/>
        <end position="391"/>
    </location>
</feature>
<protein>
    <submittedName>
        <fullName evidence="9">MFS transporter</fullName>
    </submittedName>
</protein>
<feature type="transmembrane region" description="Helical" evidence="7">
    <location>
        <begin position="217"/>
        <end position="236"/>
    </location>
</feature>
<evidence type="ECO:0000259" key="8">
    <source>
        <dbReference type="PROSITE" id="PS50850"/>
    </source>
</evidence>
<dbReference type="GO" id="GO:0022857">
    <property type="term" value="F:transmembrane transporter activity"/>
    <property type="evidence" value="ECO:0007669"/>
    <property type="project" value="InterPro"/>
</dbReference>
<dbReference type="PANTHER" id="PTHR23513">
    <property type="entry name" value="INTEGRAL MEMBRANE EFFLUX PROTEIN-RELATED"/>
    <property type="match status" value="1"/>
</dbReference>
<keyword evidence="3" id="KW-1003">Cell membrane</keyword>
<keyword evidence="4 7" id="KW-0812">Transmembrane</keyword>
<dbReference type="PROSITE" id="PS50850">
    <property type="entry name" value="MFS"/>
    <property type="match status" value="1"/>
</dbReference>
<dbReference type="EMBL" id="PPPD01000001">
    <property type="protein sequence ID" value="PNY80781.1"/>
    <property type="molecule type" value="Genomic_DNA"/>
</dbReference>
<dbReference type="Gene3D" id="1.20.1250.20">
    <property type="entry name" value="MFS general substrate transporter like domains"/>
    <property type="match status" value="1"/>
</dbReference>
<proteinExistence type="predicted"/>
<feature type="transmembrane region" description="Helical" evidence="7">
    <location>
        <begin position="44"/>
        <end position="65"/>
    </location>
</feature>
<evidence type="ECO:0000256" key="5">
    <source>
        <dbReference type="ARBA" id="ARBA00022989"/>
    </source>
</evidence>
<dbReference type="OrthoDB" id="9775268at2"/>
<dbReference type="Proteomes" id="UP000236379">
    <property type="component" value="Unassembled WGS sequence"/>
</dbReference>
<dbReference type="InterPro" id="IPR010290">
    <property type="entry name" value="TM_effector"/>
</dbReference>
<accession>A0A2K3UW84</accession>
<evidence type="ECO:0000256" key="6">
    <source>
        <dbReference type="ARBA" id="ARBA00023136"/>
    </source>
</evidence>
<reference evidence="9 10" key="1">
    <citation type="submission" date="2018-01" db="EMBL/GenBank/DDBJ databases">
        <title>Deinococcus koreensis sp. nov., a radiation-resistant bacterium isolated from river water.</title>
        <authorList>
            <person name="Choi A."/>
        </authorList>
    </citation>
    <scope>NUCLEOTIDE SEQUENCE [LARGE SCALE GENOMIC DNA]</scope>
    <source>
        <strain evidence="9 10">SJW1-2</strain>
    </source>
</reference>
<feature type="transmembrane region" description="Helical" evidence="7">
    <location>
        <begin position="248"/>
        <end position="272"/>
    </location>
</feature>
<feature type="transmembrane region" description="Helical" evidence="7">
    <location>
        <begin position="104"/>
        <end position="131"/>
    </location>
</feature>
<dbReference type="PANTHER" id="PTHR23513:SF11">
    <property type="entry name" value="STAPHYLOFERRIN A TRANSPORTER"/>
    <property type="match status" value="1"/>
</dbReference>
<feature type="transmembrane region" description="Helical" evidence="7">
    <location>
        <begin position="284"/>
        <end position="302"/>
    </location>
</feature>
<dbReference type="GO" id="GO:0005886">
    <property type="term" value="C:plasma membrane"/>
    <property type="evidence" value="ECO:0007669"/>
    <property type="project" value="UniProtKB-SubCell"/>
</dbReference>
<dbReference type="SUPFAM" id="SSF103473">
    <property type="entry name" value="MFS general substrate transporter"/>
    <property type="match status" value="1"/>
</dbReference>
<dbReference type="Pfam" id="PF05977">
    <property type="entry name" value="MFS_3"/>
    <property type="match status" value="1"/>
</dbReference>
<evidence type="ECO:0000256" key="2">
    <source>
        <dbReference type="ARBA" id="ARBA00022448"/>
    </source>
</evidence>
<dbReference type="AlphaFoldDB" id="A0A2K3UW84"/>
<keyword evidence="6 7" id="KW-0472">Membrane</keyword>
<keyword evidence="5 7" id="KW-1133">Transmembrane helix</keyword>
<evidence type="ECO:0000256" key="4">
    <source>
        <dbReference type="ARBA" id="ARBA00022692"/>
    </source>
</evidence>
<feature type="transmembrane region" description="Helical" evidence="7">
    <location>
        <begin position="342"/>
        <end position="362"/>
    </location>
</feature>
<dbReference type="RefSeq" id="WP_103310949.1">
    <property type="nucleotide sequence ID" value="NZ_PPPD01000001.1"/>
</dbReference>
<comment type="caution">
    <text evidence="9">The sequence shown here is derived from an EMBL/GenBank/DDBJ whole genome shotgun (WGS) entry which is preliminary data.</text>
</comment>